<dbReference type="AlphaFoldDB" id="A0A833STA1"/>
<feature type="chain" id="PRO_5032382728" description="Secreted RxLR effector peptide protein" evidence="1">
    <location>
        <begin position="21"/>
        <end position="120"/>
    </location>
</feature>
<protein>
    <recommendedName>
        <fullName evidence="4">Secreted RxLR effector peptide protein</fullName>
    </recommendedName>
</protein>
<gene>
    <name evidence="2" type="ORF">GN244_ATG10153</name>
</gene>
<name>A0A833STA1_PHYIN</name>
<accession>A0A833STA1</accession>
<reference evidence="2" key="1">
    <citation type="submission" date="2020-04" db="EMBL/GenBank/DDBJ databases">
        <title>Hybrid Assembly of Korean Phytophthora infestans isolates.</title>
        <authorList>
            <person name="Prokchorchik M."/>
            <person name="Lee Y."/>
            <person name="Seo J."/>
            <person name="Cho J.-H."/>
            <person name="Park Y.-E."/>
            <person name="Jang D.-C."/>
            <person name="Im J.-S."/>
            <person name="Choi J.-G."/>
            <person name="Park H.-J."/>
            <person name="Lee G.-B."/>
            <person name="Lee Y.-G."/>
            <person name="Hong S.-Y."/>
            <person name="Cho K."/>
            <person name="Sohn K.H."/>
        </authorList>
    </citation>
    <scope>NUCLEOTIDE SEQUENCE</scope>
    <source>
        <strain evidence="2">KR_1_A1</strain>
    </source>
</reference>
<keyword evidence="1" id="KW-0732">Signal</keyword>
<proteinExistence type="predicted"/>
<evidence type="ECO:0000313" key="3">
    <source>
        <dbReference type="Proteomes" id="UP000602510"/>
    </source>
</evidence>
<organism evidence="2 3">
    <name type="scientific">Phytophthora infestans</name>
    <name type="common">Potato late blight agent</name>
    <name type="synonym">Botrytis infestans</name>
    <dbReference type="NCBI Taxonomy" id="4787"/>
    <lineage>
        <taxon>Eukaryota</taxon>
        <taxon>Sar</taxon>
        <taxon>Stramenopiles</taxon>
        <taxon>Oomycota</taxon>
        <taxon>Peronosporomycetes</taxon>
        <taxon>Peronosporales</taxon>
        <taxon>Peronosporaceae</taxon>
        <taxon>Phytophthora</taxon>
    </lineage>
</organism>
<dbReference type="Proteomes" id="UP000602510">
    <property type="component" value="Unassembled WGS sequence"/>
</dbReference>
<feature type="signal peptide" evidence="1">
    <location>
        <begin position="1"/>
        <end position="20"/>
    </location>
</feature>
<evidence type="ECO:0008006" key="4">
    <source>
        <dbReference type="Google" id="ProtNLM"/>
    </source>
</evidence>
<evidence type="ECO:0000256" key="1">
    <source>
        <dbReference type="SAM" id="SignalP"/>
    </source>
</evidence>
<sequence length="120" mass="13692">MRIILYVVLLLAAHGTIATADNPVEIQDLEVSTHRKHESQDYRYLRGNNEATKTDGVEEERTISTPQVDKLSALLSPPKFSNRPFVKQVNKVRISLAKKLGSLYLKKVRKAYERNPNNFV</sequence>
<comment type="caution">
    <text evidence="2">The sequence shown here is derived from an EMBL/GenBank/DDBJ whole genome shotgun (WGS) entry which is preliminary data.</text>
</comment>
<keyword evidence="3" id="KW-1185">Reference proteome</keyword>
<evidence type="ECO:0000313" key="2">
    <source>
        <dbReference type="EMBL" id="KAF4037708.1"/>
    </source>
</evidence>
<dbReference type="EMBL" id="WSZM01000234">
    <property type="protein sequence ID" value="KAF4037708.1"/>
    <property type="molecule type" value="Genomic_DNA"/>
</dbReference>